<evidence type="ECO:0008006" key="2">
    <source>
        <dbReference type="Google" id="ProtNLM"/>
    </source>
</evidence>
<dbReference type="GO" id="GO:0004521">
    <property type="term" value="F:RNA endonuclease activity"/>
    <property type="evidence" value="ECO:0007669"/>
    <property type="project" value="TreeGrafter"/>
</dbReference>
<accession>A0A5B8RAS2</accession>
<sequence>MAVMRCGEVRGANLNPNRGREIGKMRPVLIMQHDALLALETGMVIVLPLTTQARASMTHFRPHLPARERLLRDSFVVVEQPRTLDTAYLGDGPLTTLNAEEMAAVERGLSTALGIM</sequence>
<dbReference type="SUPFAM" id="SSF50118">
    <property type="entry name" value="Cell growth inhibitor/plasmid maintenance toxic component"/>
    <property type="match status" value="1"/>
</dbReference>
<dbReference type="GO" id="GO:0016075">
    <property type="term" value="P:rRNA catabolic process"/>
    <property type="evidence" value="ECO:0007669"/>
    <property type="project" value="TreeGrafter"/>
</dbReference>
<dbReference type="InterPro" id="IPR011067">
    <property type="entry name" value="Plasmid_toxin/cell-grow_inhib"/>
</dbReference>
<proteinExistence type="predicted"/>
<dbReference type="EMBL" id="MN079114">
    <property type="protein sequence ID" value="QEA05870.1"/>
    <property type="molecule type" value="Genomic_DNA"/>
</dbReference>
<dbReference type="Gene3D" id="2.30.30.110">
    <property type="match status" value="1"/>
</dbReference>
<protein>
    <recommendedName>
        <fullName evidence="2">mRNA interferase</fullName>
    </recommendedName>
</protein>
<name>A0A5B8RAS2_9ZZZZ</name>
<evidence type="ECO:0000313" key="1">
    <source>
        <dbReference type="EMBL" id="QEA05870.1"/>
    </source>
</evidence>
<dbReference type="AlphaFoldDB" id="A0A5B8RAS2"/>
<organism evidence="1">
    <name type="scientific">uncultured organism</name>
    <dbReference type="NCBI Taxonomy" id="155900"/>
    <lineage>
        <taxon>unclassified sequences</taxon>
        <taxon>environmental samples</taxon>
    </lineage>
</organism>
<dbReference type="PIRSF" id="PIRSF033490">
    <property type="entry name" value="MazF"/>
    <property type="match status" value="1"/>
</dbReference>
<dbReference type="InterPro" id="IPR003477">
    <property type="entry name" value="PemK-like"/>
</dbReference>
<dbReference type="GO" id="GO:0003677">
    <property type="term" value="F:DNA binding"/>
    <property type="evidence" value="ECO:0007669"/>
    <property type="project" value="InterPro"/>
</dbReference>
<dbReference type="PANTHER" id="PTHR33988">
    <property type="entry name" value="ENDORIBONUCLEASE MAZF-RELATED"/>
    <property type="match status" value="1"/>
</dbReference>
<gene>
    <name evidence="1" type="ORF">KBTEX_02198</name>
</gene>
<reference evidence="1" key="1">
    <citation type="submission" date="2019-06" db="EMBL/GenBank/DDBJ databases">
        <authorList>
            <person name="Murdoch R.W."/>
            <person name="Fathepure B."/>
        </authorList>
    </citation>
    <scope>NUCLEOTIDE SEQUENCE</scope>
</reference>
<dbReference type="Pfam" id="PF02452">
    <property type="entry name" value="PemK_toxin"/>
    <property type="match status" value="1"/>
</dbReference>
<dbReference type="GO" id="GO:0006402">
    <property type="term" value="P:mRNA catabolic process"/>
    <property type="evidence" value="ECO:0007669"/>
    <property type="project" value="TreeGrafter"/>
</dbReference>